<dbReference type="Proteomes" id="UP000821845">
    <property type="component" value="Chromosome 1"/>
</dbReference>
<proteinExistence type="predicted"/>
<evidence type="ECO:0000313" key="1">
    <source>
        <dbReference type="EMBL" id="KAH6948140.1"/>
    </source>
</evidence>
<comment type="caution">
    <text evidence="1">The sequence shown here is derived from an EMBL/GenBank/DDBJ whole genome shotgun (WGS) entry which is preliminary data.</text>
</comment>
<accession>A0ACB7TM78</accession>
<sequence length="117" mass="13802">MQTDGGGWTVVQRRCDGSQDFYRNWDDYKQGFGDVSGMAFSTADRDNDFSSTHCAVYYSSGWWYNHCQYVNINGKYKVGLTWYDMDALEWVQLSRVEMKLRPAARRKKRRWTKAKTV</sequence>
<gene>
    <name evidence="1" type="ORF">HPB50_023090</name>
</gene>
<dbReference type="EMBL" id="CM023481">
    <property type="protein sequence ID" value="KAH6948140.1"/>
    <property type="molecule type" value="Genomic_DNA"/>
</dbReference>
<evidence type="ECO:0000313" key="2">
    <source>
        <dbReference type="Proteomes" id="UP000821845"/>
    </source>
</evidence>
<protein>
    <submittedName>
        <fullName evidence="1">Uncharacterized protein</fullName>
    </submittedName>
</protein>
<organism evidence="1 2">
    <name type="scientific">Hyalomma asiaticum</name>
    <name type="common">Tick</name>
    <dbReference type="NCBI Taxonomy" id="266040"/>
    <lineage>
        <taxon>Eukaryota</taxon>
        <taxon>Metazoa</taxon>
        <taxon>Ecdysozoa</taxon>
        <taxon>Arthropoda</taxon>
        <taxon>Chelicerata</taxon>
        <taxon>Arachnida</taxon>
        <taxon>Acari</taxon>
        <taxon>Parasitiformes</taxon>
        <taxon>Ixodida</taxon>
        <taxon>Ixodoidea</taxon>
        <taxon>Ixodidae</taxon>
        <taxon>Hyalomminae</taxon>
        <taxon>Hyalomma</taxon>
    </lineage>
</organism>
<reference evidence="1" key="1">
    <citation type="submission" date="2020-05" db="EMBL/GenBank/DDBJ databases">
        <title>Large-scale comparative analyses of tick genomes elucidate their genetic diversity and vector capacities.</title>
        <authorList>
            <person name="Jia N."/>
            <person name="Wang J."/>
            <person name="Shi W."/>
            <person name="Du L."/>
            <person name="Sun Y."/>
            <person name="Zhan W."/>
            <person name="Jiang J."/>
            <person name="Wang Q."/>
            <person name="Zhang B."/>
            <person name="Ji P."/>
            <person name="Sakyi L.B."/>
            <person name="Cui X."/>
            <person name="Yuan T."/>
            <person name="Jiang B."/>
            <person name="Yang W."/>
            <person name="Lam T.T.-Y."/>
            <person name="Chang Q."/>
            <person name="Ding S."/>
            <person name="Wang X."/>
            <person name="Zhu J."/>
            <person name="Ruan X."/>
            <person name="Zhao L."/>
            <person name="Wei J."/>
            <person name="Que T."/>
            <person name="Du C."/>
            <person name="Cheng J."/>
            <person name="Dai P."/>
            <person name="Han X."/>
            <person name="Huang E."/>
            <person name="Gao Y."/>
            <person name="Liu J."/>
            <person name="Shao H."/>
            <person name="Ye R."/>
            <person name="Li L."/>
            <person name="Wei W."/>
            <person name="Wang X."/>
            <person name="Wang C."/>
            <person name="Yang T."/>
            <person name="Huo Q."/>
            <person name="Li W."/>
            <person name="Guo W."/>
            <person name="Chen H."/>
            <person name="Zhou L."/>
            <person name="Ni X."/>
            <person name="Tian J."/>
            <person name="Zhou Y."/>
            <person name="Sheng Y."/>
            <person name="Liu T."/>
            <person name="Pan Y."/>
            <person name="Xia L."/>
            <person name="Li J."/>
            <person name="Zhao F."/>
            <person name="Cao W."/>
        </authorList>
    </citation>
    <scope>NUCLEOTIDE SEQUENCE</scope>
    <source>
        <strain evidence="1">Hyas-2018</strain>
    </source>
</reference>
<keyword evidence="2" id="KW-1185">Reference proteome</keyword>
<name>A0ACB7TM78_HYAAI</name>